<accession>A0A1W6KC58</accession>
<name>A0A1W6KC58_9GAMM</name>
<evidence type="ECO:0000313" key="2">
    <source>
        <dbReference type="EMBL" id="SFL56024.1"/>
    </source>
</evidence>
<dbReference type="STRING" id="1420917.AU15_17825"/>
<evidence type="ECO:0000313" key="3">
    <source>
        <dbReference type="Proteomes" id="UP000193100"/>
    </source>
</evidence>
<dbReference type="EMBL" id="FOTV01000004">
    <property type="protein sequence ID" value="SFL56024.1"/>
    <property type="molecule type" value="Genomic_DNA"/>
</dbReference>
<reference evidence="2 4" key="1">
    <citation type="submission" date="2016-10" db="EMBL/GenBank/DDBJ databases">
        <authorList>
            <person name="Varghese N."/>
            <person name="Submissions S."/>
        </authorList>
    </citation>
    <scope>NUCLEOTIDE SEQUENCE [LARGE SCALE GENOMIC DNA]</scope>
    <source>
        <strain evidence="2 4">DSM 26291</strain>
    </source>
</reference>
<sequence>MWAERAFFLLKPRHAQTLVKHLVKLSQFIRWLNSGPQIFWKVRSAEAAQAANGEIKLSNWQVSGSITYIWQPLPGHTTEKYQRKMQLIRSLPARPCNRLLN</sequence>
<dbReference type="AlphaFoldDB" id="A0A1W6KC58"/>
<proteinExistence type="predicted"/>
<dbReference type="Proteomes" id="UP000193100">
    <property type="component" value="Chromosome"/>
</dbReference>
<organism evidence="1 3">
    <name type="scientific">Marinobacter salarius</name>
    <dbReference type="NCBI Taxonomy" id="1420917"/>
    <lineage>
        <taxon>Bacteria</taxon>
        <taxon>Pseudomonadati</taxon>
        <taxon>Pseudomonadota</taxon>
        <taxon>Gammaproteobacteria</taxon>
        <taxon>Pseudomonadales</taxon>
        <taxon>Marinobacteraceae</taxon>
        <taxon>Marinobacter</taxon>
    </lineage>
</organism>
<gene>
    <name evidence="1" type="ORF">MARSALSMR5_02979</name>
    <name evidence="2" type="ORF">SAMN04487868_10472</name>
</gene>
<keyword evidence="4" id="KW-1185">Reference proteome</keyword>
<evidence type="ECO:0000313" key="1">
    <source>
        <dbReference type="EMBL" id="ARM85025.1"/>
    </source>
</evidence>
<accession>A0A1I4INZ7</accession>
<dbReference type="Proteomes" id="UP000199211">
    <property type="component" value="Unassembled WGS sequence"/>
</dbReference>
<dbReference type="EMBL" id="CP020931">
    <property type="protein sequence ID" value="ARM85025.1"/>
    <property type="molecule type" value="Genomic_DNA"/>
</dbReference>
<evidence type="ECO:0000313" key="4">
    <source>
        <dbReference type="Proteomes" id="UP000199211"/>
    </source>
</evidence>
<protein>
    <submittedName>
        <fullName evidence="1">Uncharacterized protein</fullName>
    </submittedName>
</protein>
<reference evidence="1 3" key="2">
    <citation type="submission" date="2017-04" db="EMBL/GenBank/DDBJ databases">
        <title>Genome Sequence of Marinobacter salarius strain SMR5 Isolated from a culture of the Diatom Skeletonema marinoi.</title>
        <authorList>
            <person name="Topel M."/>
            <person name="Pinder M.I.M."/>
            <person name="Johansson O.N."/>
            <person name="Kourtchenko O."/>
            <person name="Godhe A."/>
            <person name="Clarke A.K."/>
        </authorList>
    </citation>
    <scope>NUCLEOTIDE SEQUENCE [LARGE SCALE GENOMIC DNA]</scope>
    <source>
        <strain evidence="1 3">SMR5</strain>
    </source>
</reference>